<evidence type="ECO:0000313" key="5">
    <source>
        <dbReference type="Proteomes" id="UP001596091"/>
    </source>
</evidence>
<evidence type="ECO:0000313" key="4">
    <source>
        <dbReference type="EMBL" id="MFC5865573.1"/>
    </source>
</evidence>
<dbReference type="InterPro" id="IPR020084">
    <property type="entry name" value="NUDIX_hydrolase_CS"/>
</dbReference>
<evidence type="ECO:0000256" key="2">
    <source>
        <dbReference type="RuleBase" id="RU003476"/>
    </source>
</evidence>
<comment type="similarity">
    <text evidence="2">Belongs to the Nudix hydrolase family.</text>
</comment>
<dbReference type="InterPro" id="IPR020476">
    <property type="entry name" value="Nudix_hydrolase"/>
</dbReference>
<gene>
    <name evidence="4" type="ORF">ACFPT7_24925</name>
</gene>
<evidence type="ECO:0000259" key="3">
    <source>
        <dbReference type="PROSITE" id="PS51462"/>
    </source>
</evidence>
<name>A0ABW1ERM0_9BACT</name>
<dbReference type="PRINTS" id="PR00502">
    <property type="entry name" value="NUDIXFAMILY"/>
</dbReference>
<dbReference type="Pfam" id="PF00293">
    <property type="entry name" value="NUDIX"/>
    <property type="match status" value="1"/>
</dbReference>
<evidence type="ECO:0000256" key="1">
    <source>
        <dbReference type="ARBA" id="ARBA00022801"/>
    </source>
</evidence>
<dbReference type="InterPro" id="IPR000086">
    <property type="entry name" value="NUDIX_hydrolase_dom"/>
</dbReference>
<comment type="caution">
    <text evidence="4">The sequence shown here is derived from an EMBL/GenBank/DDBJ whole genome shotgun (WGS) entry which is preliminary data.</text>
</comment>
<keyword evidence="5" id="KW-1185">Reference proteome</keyword>
<protein>
    <submittedName>
        <fullName evidence="4">NUDIX hydrolase</fullName>
    </submittedName>
</protein>
<accession>A0ABW1ERM0</accession>
<dbReference type="PROSITE" id="PS00893">
    <property type="entry name" value="NUDIX_BOX"/>
    <property type="match status" value="1"/>
</dbReference>
<dbReference type="EMBL" id="JBHSPH010000020">
    <property type="protein sequence ID" value="MFC5865573.1"/>
    <property type="molecule type" value="Genomic_DNA"/>
</dbReference>
<reference evidence="5" key="1">
    <citation type="journal article" date="2019" name="Int. J. Syst. Evol. Microbiol.">
        <title>The Global Catalogue of Microorganisms (GCM) 10K type strain sequencing project: providing services to taxonomists for standard genome sequencing and annotation.</title>
        <authorList>
            <consortium name="The Broad Institute Genomics Platform"/>
            <consortium name="The Broad Institute Genome Sequencing Center for Infectious Disease"/>
            <person name="Wu L."/>
            <person name="Ma J."/>
        </authorList>
    </citation>
    <scope>NUCLEOTIDE SEQUENCE [LARGE SCALE GENOMIC DNA]</scope>
    <source>
        <strain evidence="5">JCM 4087</strain>
    </source>
</reference>
<dbReference type="GO" id="GO:0016787">
    <property type="term" value="F:hydrolase activity"/>
    <property type="evidence" value="ECO:0007669"/>
    <property type="project" value="UniProtKB-KW"/>
</dbReference>
<dbReference type="RefSeq" id="WP_263341701.1">
    <property type="nucleotide sequence ID" value="NZ_JAGSYH010000008.1"/>
</dbReference>
<dbReference type="Gene3D" id="3.90.79.10">
    <property type="entry name" value="Nucleoside Triphosphate Pyrophosphohydrolase"/>
    <property type="match status" value="1"/>
</dbReference>
<dbReference type="PROSITE" id="PS51462">
    <property type="entry name" value="NUDIX"/>
    <property type="match status" value="1"/>
</dbReference>
<dbReference type="SUPFAM" id="SSF55811">
    <property type="entry name" value="Nudix"/>
    <property type="match status" value="1"/>
</dbReference>
<dbReference type="PANTHER" id="PTHR43736:SF1">
    <property type="entry name" value="DIHYDRONEOPTERIN TRIPHOSPHATE DIPHOSPHATASE"/>
    <property type="match status" value="1"/>
</dbReference>
<sequence length="170" mass="19097">MTQREFPTQPLIGVGGVVFDELGRVLLVRRAKEPLLGHWSLPGGLLELGETLIEGVRREVAEETGLFVAPEAIVEVVDRIYMQDGSERRNTDTELQISGPQVPRVRYHYVVIDYLCQVTGGDLRPSSDASQVAWVSRVEWNDRNFYSLESITVQVIEKGWRMAKEANGNA</sequence>
<organism evidence="4 5">
    <name type="scientific">Acidicapsa dinghuensis</name>
    <dbReference type="NCBI Taxonomy" id="2218256"/>
    <lineage>
        <taxon>Bacteria</taxon>
        <taxon>Pseudomonadati</taxon>
        <taxon>Acidobacteriota</taxon>
        <taxon>Terriglobia</taxon>
        <taxon>Terriglobales</taxon>
        <taxon>Acidobacteriaceae</taxon>
        <taxon>Acidicapsa</taxon>
    </lineage>
</organism>
<dbReference type="PANTHER" id="PTHR43736">
    <property type="entry name" value="ADP-RIBOSE PYROPHOSPHATASE"/>
    <property type="match status" value="1"/>
</dbReference>
<proteinExistence type="inferred from homology"/>
<dbReference type="Proteomes" id="UP001596091">
    <property type="component" value="Unassembled WGS sequence"/>
</dbReference>
<dbReference type="CDD" id="cd04673">
    <property type="entry name" value="NUDIX_ADPRase"/>
    <property type="match status" value="1"/>
</dbReference>
<feature type="domain" description="Nudix hydrolase" evidence="3">
    <location>
        <begin position="9"/>
        <end position="157"/>
    </location>
</feature>
<keyword evidence="1 2" id="KW-0378">Hydrolase</keyword>
<dbReference type="InterPro" id="IPR015797">
    <property type="entry name" value="NUDIX_hydrolase-like_dom_sf"/>
</dbReference>